<name>A0A935PUC6_9PROT</name>
<dbReference type="EMBL" id="JADJMH010000001">
    <property type="protein sequence ID" value="MBK7673495.1"/>
    <property type="molecule type" value="Genomic_DNA"/>
</dbReference>
<evidence type="ECO:0000313" key="2">
    <source>
        <dbReference type="Proteomes" id="UP000697998"/>
    </source>
</evidence>
<proteinExistence type="predicted"/>
<organism evidence="1 2">
    <name type="scientific">Candidatus Accumulibacter proximus</name>
    <dbReference type="NCBI Taxonomy" id="2954385"/>
    <lineage>
        <taxon>Bacteria</taxon>
        <taxon>Pseudomonadati</taxon>
        <taxon>Pseudomonadota</taxon>
        <taxon>Betaproteobacteria</taxon>
        <taxon>Candidatus Accumulibacter</taxon>
    </lineage>
</organism>
<comment type="caution">
    <text evidence="1">The sequence shown here is derived from an EMBL/GenBank/DDBJ whole genome shotgun (WGS) entry which is preliminary data.</text>
</comment>
<gene>
    <name evidence="1" type="ORF">IPJ27_01275</name>
</gene>
<reference evidence="1 2" key="1">
    <citation type="submission" date="2020-10" db="EMBL/GenBank/DDBJ databases">
        <title>Connecting structure to function with the recovery of over 1000 high-quality activated sludge metagenome-assembled genomes encoding full-length rRNA genes using long-read sequencing.</title>
        <authorList>
            <person name="Singleton C.M."/>
            <person name="Petriglieri F."/>
            <person name="Kristensen J.M."/>
            <person name="Kirkegaard R.H."/>
            <person name="Michaelsen T.Y."/>
            <person name="Andersen M.H."/>
            <person name="Karst S.M."/>
            <person name="Dueholm M.S."/>
            <person name="Nielsen P.H."/>
            <person name="Albertsen M."/>
        </authorList>
    </citation>
    <scope>NUCLEOTIDE SEQUENCE [LARGE SCALE GENOMIC DNA]</scope>
    <source>
        <strain evidence="1">EsbW_18-Q3-R4-48_BATAC.285</strain>
    </source>
</reference>
<protein>
    <submittedName>
        <fullName evidence="1">Uncharacterized protein</fullName>
    </submittedName>
</protein>
<sequence length="44" mass="5027">MSLLLAYLLKWRYQPERRGASCEKPLLAQRHEIAHGPPSHASTL</sequence>
<accession>A0A935PUC6</accession>
<dbReference type="AlphaFoldDB" id="A0A935PUC6"/>
<dbReference type="Proteomes" id="UP000697998">
    <property type="component" value="Unassembled WGS sequence"/>
</dbReference>
<evidence type="ECO:0000313" key="1">
    <source>
        <dbReference type="EMBL" id="MBK7673495.1"/>
    </source>
</evidence>